<evidence type="ECO:0000256" key="10">
    <source>
        <dbReference type="ARBA" id="ARBA00023242"/>
    </source>
</evidence>
<feature type="compositionally biased region" description="Low complexity" evidence="11">
    <location>
        <begin position="908"/>
        <end position="919"/>
    </location>
</feature>
<dbReference type="Gene3D" id="3.40.50.10810">
    <property type="entry name" value="Tandem AAA-ATPase domain"/>
    <property type="match status" value="1"/>
</dbReference>
<comment type="subcellular location">
    <subcellularLocation>
        <location evidence="1">Nucleus</location>
    </subcellularLocation>
</comment>
<dbReference type="PANTHER" id="PTHR45685:SF1">
    <property type="entry name" value="HELICASE SRCAP"/>
    <property type="match status" value="1"/>
</dbReference>
<dbReference type="CDD" id="cd18003">
    <property type="entry name" value="DEXQc_SRCAP"/>
    <property type="match status" value="1"/>
</dbReference>
<dbReference type="Gene3D" id="1.20.120.850">
    <property type="entry name" value="SWI2/SNF2 ATPases, N-terminal domain"/>
    <property type="match status" value="1"/>
</dbReference>
<dbReference type="EMBL" id="KQ257458">
    <property type="protein sequence ID" value="KNC99369.1"/>
    <property type="molecule type" value="Genomic_DNA"/>
</dbReference>
<dbReference type="GeneID" id="27688977"/>
<feature type="compositionally biased region" description="Acidic residues" evidence="11">
    <location>
        <begin position="875"/>
        <end position="894"/>
    </location>
</feature>
<protein>
    <recommendedName>
        <fullName evidence="16">Helicase SWR1</fullName>
    </recommendedName>
</protein>
<feature type="region of interest" description="Disordered" evidence="11">
    <location>
        <begin position="948"/>
        <end position="1022"/>
    </location>
</feature>
<evidence type="ECO:0000313" key="15">
    <source>
        <dbReference type="Proteomes" id="UP000053201"/>
    </source>
</evidence>
<dbReference type="Proteomes" id="UP000053201">
    <property type="component" value="Unassembled WGS sequence"/>
</dbReference>
<keyword evidence="6" id="KW-0067">ATP-binding</keyword>
<evidence type="ECO:0000256" key="3">
    <source>
        <dbReference type="ARBA" id="ARBA00022741"/>
    </source>
</evidence>
<dbReference type="Pfam" id="PF00271">
    <property type="entry name" value="Helicase_C"/>
    <property type="match status" value="1"/>
</dbReference>
<dbReference type="GO" id="GO:0005524">
    <property type="term" value="F:ATP binding"/>
    <property type="evidence" value="ECO:0007669"/>
    <property type="project" value="UniProtKB-KW"/>
</dbReference>
<keyword evidence="10" id="KW-0539">Nucleus</keyword>
<feature type="compositionally biased region" description="Acidic residues" evidence="11">
    <location>
        <begin position="627"/>
        <end position="636"/>
    </location>
</feature>
<accession>A0A0L0HEG8</accession>
<dbReference type="GO" id="GO:0003677">
    <property type="term" value="F:DNA binding"/>
    <property type="evidence" value="ECO:0007669"/>
    <property type="project" value="UniProtKB-KW"/>
</dbReference>
<feature type="compositionally biased region" description="Polar residues" evidence="11">
    <location>
        <begin position="36"/>
        <end position="45"/>
    </location>
</feature>
<evidence type="ECO:0000259" key="13">
    <source>
        <dbReference type="PROSITE" id="PS51194"/>
    </source>
</evidence>
<dbReference type="OMA" id="QRTNINT"/>
<keyword evidence="9" id="KW-0010">Activator</keyword>
<dbReference type="PROSITE" id="PS51192">
    <property type="entry name" value="HELICASE_ATP_BIND_1"/>
    <property type="match status" value="1"/>
</dbReference>
<dbReference type="CDD" id="cd18793">
    <property type="entry name" value="SF2_C_SNF"/>
    <property type="match status" value="1"/>
</dbReference>
<dbReference type="GO" id="GO:0006338">
    <property type="term" value="P:chromatin remodeling"/>
    <property type="evidence" value="ECO:0007669"/>
    <property type="project" value="TreeGrafter"/>
</dbReference>
<dbReference type="VEuPathDB" id="FungiDB:SPPG_05614"/>
<sequence>MSPSHSPDNASAFALAVTPVPLPSKRRPGRPRKDSTAQIPNSGQPSDEGAVCAKRSTRLSAKLKLEESGGSLNSHGSSSSRTNGGANGGGRGQRVGNGTRRVQRQSQEEVPVQDEIGHDGVGRGRRLRGKNVEGMTSGRQPPTEQKTGQEPPHTHPRGRRRRTLQEPQSTPPKKRIKKPKEPTSESDQDLATRQTLLSALQIQKRHAMERRKNRLRHVLDRYDTRARELYYLEHNFPLLEFDPGRIKADKGEKIVKYLQNCDIRAIVASELASAAHHQQSTDRMGTRGASNRHRTSLTSLVESTSSTIDSLIPRSTLLNLGIARFANLSEYLSSFCLIDDEELTPADLQSRAEKEATIDLRITAFKRLGLLKGLTISQLERKPDPPPKTHWTCLLEEMKVVSGGFMHAGRERLRVTRAASRAVQKYWELRYTLGERTAMAQERKWKKCFKEVRVELTKRWKLVEAIIRIQHSKLLAEEQREAGKRHLTRMIEHSSQFLRRRQSSIPQDDDMDVVSNSSVGLSRDELDDEGMGYFEKSKSGDDRGDSVGPFHDDNDDEFLPVDMQDEDVELDGEEYSDDDEMRELVNDLDVPVERLVGQEYFTYQLENGGGSDTVVSSPTVSVSPDHDNDDEVLPVDTQDDDVELDVDDESDDDEMRELVNDLDVPVETLVGHEYFTYHLENGDGADTVVSSPTVSVSPDHDNDDEFLPVDTQDEDVELVVDDESDDDEMRELVNDLDVPIEHLVGNDYFAYQMDEPDSDTTCDSVDDSNDTDVRYVASNGRIPHNDDLEYIPTKGHDDLRVERELESDDSQVCGLRSDLDGDVQSVREWRGRLKEGDTRGDVRSGGMEVQSEILNVDGARASRYRTTWRPAWKNDDEEDGDDDDEEDEEEEDEVVIVQVREPRWRQNGSSASRGSSGLSFGSFSLGYSKGVHGIDGNLEAKMGIESKGHVASDEEPNENGSDVRDRSDKDVSKEEGGGPVSMDIDEPASSPASHTLHDKEPSPTEPAPNPTKSSSDTLHAPTGTTLATTHVATPFPFLLKHSLREYQHVGLDWLAGLYERGLNGILADEMGLGKTIQTIALFAHLACSKGVWGQHLVIVPTSVMLNWECEFKKWLPGFKLLTYYGSIPERAAKRVGWSKPNAFHVCITSYQIVLRDHHIFRRKRWCYLVLDEAHNIKNFRSQRWQTLLGFNTERRLLLTGTPLQNNLMELWSLLYFLMPGDYDEGGFAGRQEFKEWFETSVSQIVGDGHLSSSSSSSLVLSSDMADNETRASVSRLHAVLRPYILRRLKADVEKQMPGKFEHVLKCRLSKRQRFLYDDFMSRAKTKEDLASGNYLSIVNVLMQLRKVCNHPDLFEERPVVTGFAIPEGGIVGRLLETEEILIWKKLLLSIDTIDLGHFGLRVVDLGVEEWVGFEGDRIRELEALDAIRARVRQADVNQVQARTLVSYKYRTLQEWRHVLGWRHAKEELDWWMGVERVNHLRCATVGPIYGRLLRATCRKLGYRDVDNIVQASQDPRRFGDYSSTLRSMIQTPFERSLSMSDLVSRFACTTPRARLHPFRSILPPSGYMYPRTVDLAHLADELTQKCTQDPLSYSKTRLEMSFPDKRLVQFDCGKLQTLDRLLRDLIAGGHRALVFTQMTRMLDILEVFLNLHGHLYLRLDGTTKVEHRQLLMERFNNDKRILVFILSTRSGGLGMNLTGADTVIFYDSDWNPAMDAQAQDRAHRIGQTREVHIYRFVSEHTIEENMLRKANQKRRLDQIVIQDGDFTTEWINKSQSTSNWRDWLDSDSSQQNWESAMMQAEDETDVVAARKAAVELERNVAEFGEQESSKSELLPHPPDHQKDQKEQGKIEDTQPVGSLDEYLFRFQIFRMGLEGVLDWRDFAEELRRVADDDDDDDQKGQGNV</sequence>
<feature type="domain" description="Helicase C-terminal" evidence="13">
    <location>
        <begin position="1617"/>
        <end position="1767"/>
    </location>
</feature>
<dbReference type="PANTHER" id="PTHR45685">
    <property type="entry name" value="HELICASE SRCAP-RELATED"/>
    <property type="match status" value="1"/>
</dbReference>
<dbReference type="SMART" id="SM00487">
    <property type="entry name" value="DEXDc"/>
    <property type="match status" value="1"/>
</dbReference>
<dbReference type="InterPro" id="IPR049730">
    <property type="entry name" value="SNF2/RAD54-like_C"/>
</dbReference>
<dbReference type="SMART" id="SM00490">
    <property type="entry name" value="HELICc"/>
    <property type="match status" value="1"/>
</dbReference>
<dbReference type="Gene3D" id="3.40.50.300">
    <property type="entry name" value="P-loop containing nucleotide triphosphate hydrolases"/>
    <property type="match status" value="1"/>
</dbReference>
<feature type="compositionally biased region" description="Basic and acidic residues" evidence="11">
    <location>
        <begin position="1837"/>
        <end position="1852"/>
    </location>
</feature>
<evidence type="ECO:0000259" key="12">
    <source>
        <dbReference type="PROSITE" id="PS51192"/>
    </source>
</evidence>
<dbReference type="RefSeq" id="XP_016607409.1">
    <property type="nucleotide sequence ID" value="XM_016753824.1"/>
</dbReference>
<organism evidence="14 15">
    <name type="scientific">Spizellomyces punctatus (strain DAOM BR117)</name>
    <dbReference type="NCBI Taxonomy" id="645134"/>
    <lineage>
        <taxon>Eukaryota</taxon>
        <taxon>Fungi</taxon>
        <taxon>Fungi incertae sedis</taxon>
        <taxon>Chytridiomycota</taxon>
        <taxon>Chytridiomycota incertae sedis</taxon>
        <taxon>Chytridiomycetes</taxon>
        <taxon>Spizellomycetales</taxon>
        <taxon>Spizellomycetaceae</taxon>
        <taxon>Spizellomyces</taxon>
    </lineage>
</organism>
<dbReference type="PROSITE" id="PS51194">
    <property type="entry name" value="HELICASE_CTER"/>
    <property type="match status" value="1"/>
</dbReference>
<feature type="region of interest" description="Disordered" evidence="11">
    <location>
        <begin position="871"/>
        <end position="919"/>
    </location>
</feature>
<feature type="domain" description="Helicase ATP-binding" evidence="12">
    <location>
        <begin position="1055"/>
        <end position="1220"/>
    </location>
</feature>
<name>A0A0L0HEG8_SPIPD</name>
<proteinExistence type="inferred from homology"/>
<dbReference type="OrthoDB" id="372624at2759"/>
<dbReference type="GO" id="GO:0004386">
    <property type="term" value="F:helicase activity"/>
    <property type="evidence" value="ECO:0007669"/>
    <property type="project" value="UniProtKB-KW"/>
</dbReference>
<evidence type="ECO:0000256" key="6">
    <source>
        <dbReference type="ARBA" id="ARBA00022840"/>
    </source>
</evidence>
<keyword evidence="5" id="KW-0347">Helicase</keyword>
<evidence type="ECO:0000313" key="14">
    <source>
        <dbReference type="EMBL" id="KNC99369.1"/>
    </source>
</evidence>
<dbReference type="eggNOG" id="KOG0391">
    <property type="taxonomic scope" value="Eukaryota"/>
</dbReference>
<evidence type="ECO:0008006" key="16">
    <source>
        <dbReference type="Google" id="ProtNLM"/>
    </source>
</evidence>
<dbReference type="SUPFAM" id="SSF52540">
    <property type="entry name" value="P-loop containing nucleoside triphosphate hydrolases"/>
    <property type="match status" value="2"/>
</dbReference>
<dbReference type="GO" id="GO:0016887">
    <property type="term" value="F:ATP hydrolysis activity"/>
    <property type="evidence" value="ECO:0007669"/>
    <property type="project" value="TreeGrafter"/>
</dbReference>
<feature type="region of interest" description="Disordered" evidence="11">
    <location>
        <begin position="534"/>
        <end position="559"/>
    </location>
</feature>
<gene>
    <name evidence="14" type="ORF">SPPG_05614</name>
</gene>
<feature type="compositionally biased region" description="Basic and acidic residues" evidence="11">
    <location>
        <begin position="535"/>
        <end position="545"/>
    </location>
</feature>
<feature type="compositionally biased region" description="Gly residues" evidence="11">
    <location>
        <begin position="85"/>
        <end position="95"/>
    </location>
</feature>
<keyword evidence="8" id="KW-0238">DNA-binding</keyword>
<dbReference type="GO" id="GO:0042393">
    <property type="term" value="F:histone binding"/>
    <property type="evidence" value="ECO:0007669"/>
    <property type="project" value="TreeGrafter"/>
</dbReference>
<keyword evidence="3" id="KW-0547">Nucleotide-binding</keyword>
<dbReference type="InterPro" id="IPR050520">
    <property type="entry name" value="INO80/SWR1_helicase"/>
</dbReference>
<feature type="compositionally biased region" description="Low complexity" evidence="11">
    <location>
        <begin position="68"/>
        <end position="84"/>
    </location>
</feature>
<evidence type="ECO:0000256" key="5">
    <source>
        <dbReference type="ARBA" id="ARBA00022806"/>
    </source>
</evidence>
<feature type="compositionally biased region" description="Low complexity" evidence="11">
    <location>
        <begin position="612"/>
        <end position="623"/>
    </location>
</feature>
<feature type="region of interest" description="Disordered" evidence="11">
    <location>
        <begin position="1"/>
        <end position="191"/>
    </location>
</feature>
<dbReference type="STRING" id="645134.A0A0L0HEG8"/>
<dbReference type="InterPro" id="IPR014001">
    <property type="entry name" value="Helicase_ATP-bd"/>
</dbReference>
<dbReference type="FunCoup" id="A0A0L0HEG8">
    <property type="interactions" value="456"/>
</dbReference>
<dbReference type="InterPro" id="IPR000330">
    <property type="entry name" value="SNF2_N"/>
</dbReference>
<comment type="similarity">
    <text evidence="2">Belongs to the SNF2/RAD54 helicase family. SWR1 subfamily.</text>
</comment>
<keyword evidence="15" id="KW-1185">Reference proteome</keyword>
<evidence type="ECO:0000256" key="4">
    <source>
        <dbReference type="ARBA" id="ARBA00022801"/>
    </source>
</evidence>
<keyword evidence="7" id="KW-0156">Chromatin regulator</keyword>
<dbReference type="GO" id="GO:0000812">
    <property type="term" value="C:Swr1 complex"/>
    <property type="evidence" value="ECO:0007669"/>
    <property type="project" value="TreeGrafter"/>
</dbReference>
<feature type="region of interest" description="Disordered" evidence="11">
    <location>
        <begin position="606"/>
        <end position="636"/>
    </location>
</feature>
<evidence type="ECO:0000256" key="9">
    <source>
        <dbReference type="ARBA" id="ARBA00023159"/>
    </source>
</evidence>
<evidence type="ECO:0000256" key="11">
    <source>
        <dbReference type="SAM" id="MobiDB-lite"/>
    </source>
</evidence>
<feature type="compositionally biased region" description="Basic and acidic residues" evidence="11">
    <location>
        <begin position="961"/>
        <end position="976"/>
    </location>
</feature>
<keyword evidence="4" id="KW-0378">Hydrolase</keyword>
<dbReference type="InterPro" id="IPR001650">
    <property type="entry name" value="Helicase_C-like"/>
</dbReference>
<dbReference type="Pfam" id="PF00176">
    <property type="entry name" value="SNF2-rel_dom"/>
    <property type="match status" value="1"/>
</dbReference>
<evidence type="ECO:0000256" key="7">
    <source>
        <dbReference type="ARBA" id="ARBA00022853"/>
    </source>
</evidence>
<dbReference type="FunFam" id="3.40.50.10810:FF:000005">
    <property type="entry name" value="Photoperiod-independent early flowering 1"/>
    <property type="match status" value="1"/>
</dbReference>
<dbReference type="InterPro" id="IPR038718">
    <property type="entry name" value="SNF2-like_sf"/>
</dbReference>
<evidence type="ECO:0000256" key="1">
    <source>
        <dbReference type="ARBA" id="ARBA00004123"/>
    </source>
</evidence>
<reference evidence="14 15" key="1">
    <citation type="submission" date="2009-08" db="EMBL/GenBank/DDBJ databases">
        <title>The Genome Sequence of Spizellomyces punctatus strain DAOM BR117.</title>
        <authorList>
            <consortium name="The Broad Institute Genome Sequencing Platform"/>
            <person name="Russ C."/>
            <person name="Cuomo C."/>
            <person name="Shea T."/>
            <person name="Young S.K."/>
            <person name="Zeng Q."/>
            <person name="Koehrsen M."/>
            <person name="Haas B."/>
            <person name="Borodovsky M."/>
            <person name="Guigo R."/>
            <person name="Alvarado L."/>
            <person name="Berlin A."/>
            <person name="Bochicchio J."/>
            <person name="Borenstein D."/>
            <person name="Chapman S."/>
            <person name="Chen Z."/>
            <person name="Engels R."/>
            <person name="Freedman E."/>
            <person name="Gellesch M."/>
            <person name="Goldberg J."/>
            <person name="Griggs A."/>
            <person name="Gujja S."/>
            <person name="Heiman D."/>
            <person name="Hepburn T."/>
            <person name="Howarth C."/>
            <person name="Jen D."/>
            <person name="Larson L."/>
            <person name="Lewis B."/>
            <person name="Mehta T."/>
            <person name="Park D."/>
            <person name="Pearson M."/>
            <person name="Roberts A."/>
            <person name="Saif S."/>
            <person name="Shenoy N."/>
            <person name="Sisk P."/>
            <person name="Stolte C."/>
            <person name="Sykes S."/>
            <person name="Thomson T."/>
            <person name="Walk T."/>
            <person name="White J."/>
            <person name="Yandava C."/>
            <person name="Burger G."/>
            <person name="Gray M.W."/>
            <person name="Holland P.W.H."/>
            <person name="King N."/>
            <person name="Lang F.B.F."/>
            <person name="Roger A.J."/>
            <person name="Ruiz-Trillo I."/>
            <person name="Lander E."/>
            <person name="Nusbaum C."/>
        </authorList>
    </citation>
    <scope>NUCLEOTIDE SEQUENCE [LARGE SCALE GENOMIC DNA]</scope>
    <source>
        <strain evidence="14 15">DAOM BR117</strain>
    </source>
</reference>
<feature type="region of interest" description="Disordered" evidence="11">
    <location>
        <begin position="1821"/>
        <end position="1854"/>
    </location>
</feature>
<dbReference type="InterPro" id="IPR027417">
    <property type="entry name" value="P-loop_NTPase"/>
</dbReference>
<feature type="compositionally biased region" description="Polar residues" evidence="11">
    <location>
        <begin position="137"/>
        <end position="148"/>
    </location>
</feature>
<evidence type="ECO:0000256" key="2">
    <source>
        <dbReference type="ARBA" id="ARBA00009220"/>
    </source>
</evidence>
<dbReference type="InParanoid" id="A0A0L0HEG8"/>
<evidence type="ECO:0000256" key="8">
    <source>
        <dbReference type="ARBA" id="ARBA00023125"/>
    </source>
</evidence>